<protein>
    <recommendedName>
        <fullName evidence="3">Prevent-host-death family protein</fullName>
    </recommendedName>
</protein>
<accession>A0A851GH74</accession>
<evidence type="ECO:0008006" key="3">
    <source>
        <dbReference type="Google" id="ProtNLM"/>
    </source>
</evidence>
<dbReference type="RefSeq" id="WP_178931733.1">
    <property type="nucleotide sequence ID" value="NZ_JACBAZ010000002.1"/>
</dbReference>
<comment type="caution">
    <text evidence="1">The sequence shown here is derived from an EMBL/GenBank/DDBJ whole genome shotgun (WGS) entry which is preliminary data.</text>
</comment>
<dbReference type="Proteomes" id="UP000557872">
    <property type="component" value="Unassembled WGS sequence"/>
</dbReference>
<dbReference type="EMBL" id="JACBAZ010000002">
    <property type="protein sequence ID" value="NWK55201.1"/>
    <property type="molecule type" value="Genomic_DNA"/>
</dbReference>
<keyword evidence="2" id="KW-1185">Reference proteome</keyword>
<name>A0A851GH74_9BACT</name>
<gene>
    <name evidence="1" type="ORF">HW115_06240</name>
</gene>
<sequence>MESALQYVTDGSGAKTAVLLPIHEYEALMEDLSDLAVIADRRGEETIAHDEFLAELRKDGILSD</sequence>
<evidence type="ECO:0000313" key="2">
    <source>
        <dbReference type="Proteomes" id="UP000557872"/>
    </source>
</evidence>
<evidence type="ECO:0000313" key="1">
    <source>
        <dbReference type="EMBL" id="NWK55201.1"/>
    </source>
</evidence>
<dbReference type="AlphaFoldDB" id="A0A851GH74"/>
<reference evidence="1 2" key="1">
    <citation type="submission" date="2020-07" db="EMBL/GenBank/DDBJ databases">
        <title>Roseicoccus Jingziensis gen. nov., sp. nov., isolated from coastal seawater.</title>
        <authorList>
            <person name="Feng X."/>
        </authorList>
    </citation>
    <scope>NUCLEOTIDE SEQUENCE [LARGE SCALE GENOMIC DNA]</scope>
    <source>
        <strain evidence="1 2">N1E253</strain>
    </source>
</reference>
<organism evidence="1 2">
    <name type="scientific">Oceaniferula marina</name>
    <dbReference type="NCBI Taxonomy" id="2748318"/>
    <lineage>
        <taxon>Bacteria</taxon>
        <taxon>Pseudomonadati</taxon>
        <taxon>Verrucomicrobiota</taxon>
        <taxon>Verrucomicrobiia</taxon>
        <taxon>Verrucomicrobiales</taxon>
        <taxon>Verrucomicrobiaceae</taxon>
        <taxon>Oceaniferula</taxon>
    </lineage>
</organism>
<proteinExistence type="predicted"/>